<dbReference type="Proteomes" id="UP000184330">
    <property type="component" value="Unassembled WGS sequence"/>
</dbReference>
<feature type="compositionally biased region" description="Polar residues" evidence="1">
    <location>
        <begin position="486"/>
        <end position="506"/>
    </location>
</feature>
<evidence type="ECO:0000256" key="1">
    <source>
        <dbReference type="SAM" id="MobiDB-lite"/>
    </source>
</evidence>
<evidence type="ECO:0000313" key="2">
    <source>
        <dbReference type="EMBL" id="CZR69732.1"/>
    </source>
</evidence>
<keyword evidence="3" id="KW-1185">Reference proteome</keyword>
<feature type="region of interest" description="Disordered" evidence="1">
    <location>
        <begin position="367"/>
        <end position="555"/>
    </location>
</feature>
<evidence type="ECO:0000313" key="3">
    <source>
        <dbReference type="Proteomes" id="UP000184330"/>
    </source>
</evidence>
<accession>A0A1L7XXD9</accession>
<dbReference type="EMBL" id="FJOG01000078">
    <property type="protein sequence ID" value="CZR69732.1"/>
    <property type="molecule type" value="Genomic_DNA"/>
</dbReference>
<gene>
    <name evidence="2" type="ORF">PAC_19632</name>
</gene>
<reference evidence="2 3" key="1">
    <citation type="submission" date="2016-03" db="EMBL/GenBank/DDBJ databases">
        <authorList>
            <person name="Ploux O."/>
        </authorList>
    </citation>
    <scope>NUCLEOTIDE SEQUENCE [LARGE SCALE GENOMIC DNA]</scope>
    <source>
        <strain evidence="2 3">UAMH 11012</strain>
    </source>
</reference>
<feature type="compositionally biased region" description="Basic residues" evidence="1">
    <location>
        <begin position="383"/>
        <end position="393"/>
    </location>
</feature>
<feature type="compositionally biased region" description="Basic residues" evidence="1">
    <location>
        <begin position="510"/>
        <end position="537"/>
    </location>
</feature>
<feature type="compositionally biased region" description="Basic and acidic residues" evidence="1">
    <location>
        <begin position="538"/>
        <end position="555"/>
    </location>
</feature>
<name>A0A1L7XXD9_9HELO</name>
<protein>
    <submittedName>
        <fullName evidence="2">Uncharacterized protein</fullName>
    </submittedName>
</protein>
<proteinExistence type="predicted"/>
<sequence length="555" mass="62979">MHSRSSRAIMLETPVAGMARVNKCEPSKVTMLETKFANPHVTHHPEQENMCPKIVENPLHLSLNLWGKEDISAWKNLPGAGKEWRSFALSKTASISSPMITLKNRLPNVRSMKRHPTCCAMPLNMLRKLGKPRPCFVPLQKQSEPYPASTYAETWAEELLDEESGIDFRDDIDRSSSATSEVHPLINVTYLTGTIINSQIKLLFFKHYDRYAHTYAAKNIYKEAVYDVRVYYFGEVGVKQKRGLKCDCAGWKKCPEFLNSWRQGDLVFLVFLVSEVTVPIDVGDMNAFPPLKNSRVKVRPDSGLQNPTEAPRQLYSKILPLWEAETPKPSSKEKSPKAPNPRSYDILLRRNFLKRCSELGIQAQSYRGASVPKSKYQADEKYKKVRGKSSKSKRIWEIPSKQDVLQKAESWRTTNEHTKNRITGRPSTEQSSGKEEKTPPSATVSDNSFIGARQPGHVSGVMRMPSLPEKSEMPERFSTKLHEAKASNTRPEATETSGAGTVQTSDTSRKPKMPAKRKAKSTESRRRKRHELRNKARFPKEVGEDDRSTVDKDYI</sequence>
<dbReference type="AlphaFoldDB" id="A0A1L7XXD9"/>
<feature type="compositionally biased region" description="Basic and acidic residues" evidence="1">
    <location>
        <begin position="469"/>
        <end position="485"/>
    </location>
</feature>
<organism evidence="2 3">
    <name type="scientific">Phialocephala subalpina</name>
    <dbReference type="NCBI Taxonomy" id="576137"/>
    <lineage>
        <taxon>Eukaryota</taxon>
        <taxon>Fungi</taxon>
        <taxon>Dikarya</taxon>
        <taxon>Ascomycota</taxon>
        <taxon>Pezizomycotina</taxon>
        <taxon>Leotiomycetes</taxon>
        <taxon>Helotiales</taxon>
        <taxon>Mollisiaceae</taxon>
        <taxon>Phialocephala</taxon>
        <taxon>Phialocephala fortinii species complex</taxon>
    </lineage>
</organism>
<feature type="compositionally biased region" description="Basic and acidic residues" evidence="1">
    <location>
        <begin position="404"/>
        <end position="419"/>
    </location>
</feature>